<dbReference type="EMBL" id="HBUE01023132">
    <property type="protein sequence ID" value="CAG6453485.1"/>
    <property type="molecule type" value="Transcribed_RNA"/>
</dbReference>
<name>A0A8D8E666_CULPI</name>
<evidence type="ECO:0000313" key="2">
    <source>
        <dbReference type="EMBL" id="CAG6522081.1"/>
    </source>
</evidence>
<dbReference type="EMBL" id="HBUE01184632">
    <property type="protein sequence ID" value="CAG6522081.1"/>
    <property type="molecule type" value="Transcribed_RNA"/>
</dbReference>
<organism evidence="2">
    <name type="scientific">Culex pipiens</name>
    <name type="common">House mosquito</name>
    <dbReference type="NCBI Taxonomy" id="7175"/>
    <lineage>
        <taxon>Eukaryota</taxon>
        <taxon>Metazoa</taxon>
        <taxon>Ecdysozoa</taxon>
        <taxon>Arthropoda</taxon>
        <taxon>Hexapoda</taxon>
        <taxon>Insecta</taxon>
        <taxon>Pterygota</taxon>
        <taxon>Neoptera</taxon>
        <taxon>Endopterygota</taxon>
        <taxon>Diptera</taxon>
        <taxon>Nematocera</taxon>
        <taxon>Culicoidea</taxon>
        <taxon>Culicidae</taxon>
        <taxon>Culicinae</taxon>
        <taxon>Culicini</taxon>
        <taxon>Culex</taxon>
        <taxon>Culex</taxon>
    </lineage>
</organism>
<accession>A0A8D8E666</accession>
<evidence type="ECO:0000256" key="1">
    <source>
        <dbReference type="SAM" id="MobiDB-lite"/>
    </source>
</evidence>
<feature type="region of interest" description="Disordered" evidence="1">
    <location>
        <begin position="28"/>
        <end position="60"/>
    </location>
</feature>
<feature type="compositionally biased region" description="Basic residues" evidence="1">
    <location>
        <begin position="41"/>
        <end position="51"/>
    </location>
</feature>
<dbReference type="EMBL" id="HBUE01184631">
    <property type="protein sequence ID" value="CAG6522080.1"/>
    <property type="molecule type" value="Transcribed_RNA"/>
</dbReference>
<protein>
    <submittedName>
        <fullName evidence="2">(northern house mosquito) hypothetical protein</fullName>
    </submittedName>
</protein>
<proteinExistence type="predicted"/>
<dbReference type="AlphaFoldDB" id="A0A8D8E666"/>
<dbReference type="EMBL" id="HBUE01290322">
    <property type="protein sequence ID" value="CAG6573692.1"/>
    <property type="molecule type" value="Transcribed_RNA"/>
</dbReference>
<sequence length="120" mass="13592">MLWPLFPKPNRLIEFHRKKEAAAESGAVAGKILLMPPPSSRRLRPATRRPPPKSQPRCPWSTVQEKCSCRSEDFSHPGQDAQDSHHGQVLSAVLYFRPAISSFRAGRCRPVTAWARKKNH</sequence>
<dbReference type="EMBL" id="HBUE01290321">
    <property type="protein sequence ID" value="CAG6573691.1"/>
    <property type="molecule type" value="Transcribed_RNA"/>
</dbReference>
<reference evidence="2" key="1">
    <citation type="submission" date="2021-05" db="EMBL/GenBank/DDBJ databases">
        <authorList>
            <person name="Alioto T."/>
            <person name="Alioto T."/>
            <person name="Gomez Garrido J."/>
        </authorList>
    </citation>
    <scope>NUCLEOTIDE SEQUENCE</scope>
</reference>